<dbReference type="AlphaFoldDB" id="A0A5B8VU58"/>
<name>A0A5B8VU58_9BACT</name>
<evidence type="ECO:0008006" key="3">
    <source>
        <dbReference type="Google" id="ProtNLM"/>
    </source>
</evidence>
<gene>
    <name evidence="1" type="ORF">FSB73_20410</name>
</gene>
<dbReference type="RefSeq" id="WP_146786531.1">
    <property type="nucleotide sequence ID" value="NZ_CP042434.1"/>
</dbReference>
<dbReference type="KEGG" id="agi:FSB73_20410"/>
<dbReference type="OrthoDB" id="9768177at2"/>
<accession>A0A5B8VU58</accession>
<keyword evidence="2" id="KW-1185">Reference proteome</keyword>
<evidence type="ECO:0000313" key="1">
    <source>
        <dbReference type="EMBL" id="QEC73678.1"/>
    </source>
</evidence>
<sequence>MDDNGNKIIYNANNPYAISDNDRQIIGHNSPDWSLGFQNSFSYAGFDLTVYAYMRFGQMINYSFLTDYDPSGGDNFGSYFNYWTASNPSNDFPALNASRQRQDYVGFGGLSYIDGSFFKIKNITLGYTLPASTLKKLHIDRLRFYATVTNPVVIAKSHLIQDYDPEQNGSLDFPLTKQMVLGLNLSF</sequence>
<reference evidence="1 2" key="1">
    <citation type="journal article" date="2017" name="Int. J. Syst. Evol. Microbiol.">
        <title>Arachidicoccus ginsenosidivorans sp. nov., with ginsenoside-converting activity isolated from ginseng cultivating soil.</title>
        <authorList>
            <person name="Siddiqi M.Z."/>
            <person name="Aslam Z."/>
            <person name="Im W.T."/>
        </authorList>
    </citation>
    <scope>NUCLEOTIDE SEQUENCE [LARGE SCALE GENOMIC DNA]</scope>
    <source>
        <strain evidence="1 2">Gsoil 809</strain>
    </source>
</reference>
<protein>
    <recommendedName>
        <fullName evidence="3">SusC/RagA family TonB-linked outer membrane protein</fullName>
    </recommendedName>
</protein>
<organism evidence="1 2">
    <name type="scientific">Arachidicoccus ginsenosidivorans</name>
    <dbReference type="NCBI Taxonomy" id="496057"/>
    <lineage>
        <taxon>Bacteria</taxon>
        <taxon>Pseudomonadati</taxon>
        <taxon>Bacteroidota</taxon>
        <taxon>Chitinophagia</taxon>
        <taxon>Chitinophagales</taxon>
        <taxon>Chitinophagaceae</taxon>
        <taxon>Arachidicoccus</taxon>
    </lineage>
</organism>
<proteinExistence type="predicted"/>
<evidence type="ECO:0000313" key="2">
    <source>
        <dbReference type="Proteomes" id="UP000321291"/>
    </source>
</evidence>
<dbReference type="Proteomes" id="UP000321291">
    <property type="component" value="Chromosome"/>
</dbReference>
<dbReference type="EMBL" id="CP042434">
    <property type="protein sequence ID" value="QEC73678.1"/>
    <property type="molecule type" value="Genomic_DNA"/>
</dbReference>